<dbReference type="InterPro" id="IPR020084">
    <property type="entry name" value="NUDIX_hydrolase_CS"/>
</dbReference>
<dbReference type="PROSITE" id="PS00893">
    <property type="entry name" value="NUDIX_BOX"/>
    <property type="match status" value="1"/>
</dbReference>
<dbReference type="Pfam" id="PF00293">
    <property type="entry name" value="NUDIX"/>
    <property type="match status" value="1"/>
</dbReference>
<reference evidence="4" key="1">
    <citation type="journal article" date="2020" name="mSystems">
        <title>Genome- and Community-Level Interaction Insights into Carbon Utilization and Element Cycling Functions of Hydrothermarchaeota in Hydrothermal Sediment.</title>
        <authorList>
            <person name="Zhou Z."/>
            <person name="Liu Y."/>
            <person name="Xu W."/>
            <person name="Pan J."/>
            <person name="Luo Z.H."/>
            <person name="Li M."/>
        </authorList>
    </citation>
    <scope>NUCLEOTIDE SEQUENCE [LARGE SCALE GENOMIC DNA]</scope>
    <source>
        <strain evidence="4">SpSt-1056</strain>
    </source>
</reference>
<dbReference type="Gene3D" id="3.90.79.10">
    <property type="entry name" value="Nucleoside Triphosphate Pyrophosphohydrolase"/>
    <property type="match status" value="1"/>
</dbReference>
<dbReference type="AlphaFoldDB" id="A0A7C5Q6Q2"/>
<dbReference type="PANTHER" id="PTHR43046">
    <property type="entry name" value="GDP-MANNOSE MANNOSYL HYDROLASE"/>
    <property type="match status" value="1"/>
</dbReference>
<dbReference type="InterPro" id="IPR000086">
    <property type="entry name" value="NUDIX_hydrolase_dom"/>
</dbReference>
<accession>A0A7C5Q6Q2</accession>
<evidence type="ECO:0000256" key="1">
    <source>
        <dbReference type="ARBA" id="ARBA00001946"/>
    </source>
</evidence>
<dbReference type="InterPro" id="IPR015797">
    <property type="entry name" value="NUDIX_hydrolase-like_dom_sf"/>
</dbReference>
<comment type="caution">
    <text evidence="4">The sequence shown here is derived from an EMBL/GenBank/DDBJ whole genome shotgun (WGS) entry which is preliminary data.</text>
</comment>
<evidence type="ECO:0000259" key="3">
    <source>
        <dbReference type="PROSITE" id="PS51462"/>
    </source>
</evidence>
<proteinExistence type="predicted"/>
<evidence type="ECO:0000256" key="2">
    <source>
        <dbReference type="ARBA" id="ARBA00022801"/>
    </source>
</evidence>
<dbReference type="PANTHER" id="PTHR43046:SF14">
    <property type="entry name" value="MUTT_NUDIX FAMILY PROTEIN"/>
    <property type="match status" value="1"/>
</dbReference>
<organism evidence="4">
    <name type="scientific">Caldiarchaeum subterraneum</name>
    <dbReference type="NCBI Taxonomy" id="311458"/>
    <lineage>
        <taxon>Archaea</taxon>
        <taxon>Nitrososphaerota</taxon>
        <taxon>Candidatus Caldarchaeales</taxon>
        <taxon>Candidatus Caldarchaeaceae</taxon>
        <taxon>Candidatus Caldarchaeum</taxon>
    </lineage>
</organism>
<protein>
    <submittedName>
        <fullName evidence="4">NUDIX domain-containing protein</fullName>
    </submittedName>
</protein>
<dbReference type="EMBL" id="DRWN01000031">
    <property type="protein sequence ID" value="HHK68427.1"/>
    <property type="molecule type" value="Genomic_DNA"/>
</dbReference>
<dbReference type="PROSITE" id="PS51462">
    <property type="entry name" value="NUDIX"/>
    <property type="match status" value="1"/>
</dbReference>
<name>A0A7C5Q6Q2_CALS0</name>
<gene>
    <name evidence="4" type="ORF">ENM11_04640</name>
</gene>
<dbReference type="SUPFAM" id="SSF55811">
    <property type="entry name" value="Nudix"/>
    <property type="match status" value="1"/>
</dbReference>
<feature type="domain" description="Nudix hydrolase" evidence="3">
    <location>
        <begin position="5"/>
        <end position="135"/>
    </location>
</feature>
<comment type="cofactor">
    <cofactor evidence="1">
        <name>Mg(2+)</name>
        <dbReference type="ChEBI" id="CHEBI:18420"/>
    </cofactor>
</comment>
<dbReference type="GO" id="GO:0016787">
    <property type="term" value="F:hydrolase activity"/>
    <property type="evidence" value="ECO:0007669"/>
    <property type="project" value="UniProtKB-KW"/>
</dbReference>
<evidence type="ECO:0000313" key="4">
    <source>
        <dbReference type="EMBL" id="HHK68427.1"/>
    </source>
</evidence>
<sequence>MKLKIPELTVGAFIVARDGDLLLVVSPKWGYLFSIPGGHVLYGESVFDAVVREAREEVGVDIKPVRVIAFQEVCNPPQFHDRKRHFIFVDVLCKALSKKVKVDGQEIVAYTWVRPSKALQLPLETYTERLIRYYLRGGRVTSPSFFPAAFRQ</sequence>
<keyword evidence="2" id="KW-0378">Hydrolase</keyword>